<dbReference type="RefSeq" id="WP_344120695.1">
    <property type="nucleotide sequence ID" value="NZ_BAAAOA010000014.1"/>
</dbReference>
<feature type="transmembrane region" description="Helical" evidence="1">
    <location>
        <begin position="184"/>
        <end position="200"/>
    </location>
</feature>
<keyword evidence="1" id="KW-0472">Membrane</keyword>
<comment type="caution">
    <text evidence="2">The sequence shown here is derived from an EMBL/GenBank/DDBJ whole genome shotgun (WGS) entry which is preliminary data.</text>
</comment>
<evidence type="ECO:0000313" key="2">
    <source>
        <dbReference type="EMBL" id="GAA1754455.1"/>
    </source>
</evidence>
<gene>
    <name evidence="2" type="ORF">GCM10009767_12010</name>
</gene>
<feature type="transmembrane region" description="Helical" evidence="1">
    <location>
        <begin position="155"/>
        <end position="177"/>
    </location>
</feature>
<evidence type="ECO:0000313" key="3">
    <source>
        <dbReference type="Proteomes" id="UP001501204"/>
    </source>
</evidence>
<accession>A0ABN2KF78</accession>
<dbReference type="Proteomes" id="UP001501204">
    <property type="component" value="Unassembled WGS sequence"/>
</dbReference>
<sequence length="249" mass="26285">MTSVTSSAAALQTFDATTARWGRLTMLVGLFFSLAGPAYLVFFSGLEVDQVKIFTALLAIAGTFGVLWVVEPLTYYPILGQASMYQAFMIGNISNKLLPSALIAQSAIGAKPGTRKGELAAVMAIGGAAMVHLISLLILVGFLGTWLVSVVPPEVIAVVRTYILPSVLGAVLVQAIVSTRNLRVTIIAGVIAAAVVFLLVPTMPALAFFGTAIAVILTAVLAWFLRDRSAQVDPVESTLKDPEDEFSID</sequence>
<proteinExistence type="predicted"/>
<keyword evidence="1" id="KW-1133">Transmembrane helix</keyword>
<reference evidence="2 3" key="1">
    <citation type="journal article" date="2019" name="Int. J. Syst. Evol. Microbiol.">
        <title>The Global Catalogue of Microorganisms (GCM) 10K type strain sequencing project: providing services to taxonomists for standard genome sequencing and annotation.</title>
        <authorList>
            <consortium name="The Broad Institute Genomics Platform"/>
            <consortium name="The Broad Institute Genome Sequencing Center for Infectious Disease"/>
            <person name="Wu L."/>
            <person name="Ma J."/>
        </authorList>
    </citation>
    <scope>NUCLEOTIDE SEQUENCE [LARGE SCALE GENOMIC DNA]</scope>
    <source>
        <strain evidence="2 3">JCM 14735</strain>
    </source>
</reference>
<protein>
    <submittedName>
        <fullName evidence="2">Uncharacterized protein</fullName>
    </submittedName>
</protein>
<keyword evidence="1" id="KW-0812">Transmembrane</keyword>
<dbReference type="EMBL" id="BAAAOA010000014">
    <property type="protein sequence ID" value="GAA1754455.1"/>
    <property type="molecule type" value="Genomic_DNA"/>
</dbReference>
<feature type="transmembrane region" description="Helical" evidence="1">
    <location>
        <begin position="26"/>
        <end position="46"/>
    </location>
</feature>
<organism evidence="2 3">
    <name type="scientific">Kocuria aegyptia</name>
    <dbReference type="NCBI Taxonomy" id="330943"/>
    <lineage>
        <taxon>Bacteria</taxon>
        <taxon>Bacillati</taxon>
        <taxon>Actinomycetota</taxon>
        <taxon>Actinomycetes</taxon>
        <taxon>Micrococcales</taxon>
        <taxon>Micrococcaceae</taxon>
        <taxon>Kocuria</taxon>
    </lineage>
</organism>
<feature type="transmembrane region" description="Helical" evidence="1">
    <location>
        <begin position="53"/>
        <end position="70"/>
    </location>
</feature>
<name>A0ABN2KF78_9MICC</name>
<feature type="transmembrane region" description="Helical" evidence="1">
    <location>
        <begin position="119"/>
        <end position="143"/>
    </location>
</feature>
<feature type="transmembrane region" description="Helical" evidence="1">
    <location>
        <begin position="206"/>
        <end position="225"/>
    </location>
</feature>
<evidence type="ECO:0000256" key="1">
    <source>
        <dbReference type="SAM" id="Phobius"/>
    </source>
</evidence>
<keyword evidence="3" id="KW-1185">Reference proteome</keyword>